<keyword evidence="2" id="KW-1185">Reference proteome</keyword>
<comment type="caution">
    <text evidence="1">The sequence shown here is derived from an EMBL/GenBank/DDBJ whole genome shotgun (WGS) entry which is preliminary data.</text>
</comment>
<dbReference type="RefSeq" id="WP_266055073.1">
    <property type="nucleotide sequence ID" value="NZ_JAPFQN010000002.1"/>
</dbReference>
<proteinExistence type="predicted"/>
<name>A0ABT3RLS2_9BACT</name>
<organism evidence="1 2">
    <name type="scientific">Mangrovivirga halotolerans</name>
    <dbReference type="NCBI Taxonomy" id="2993936"/>
    <lineage>
        <taxon>Bacteria</taxon>
        <taxon>Pseudomonadati</taxon>
        <taxon>Bacteroidota</taxon>
        <taxon>Cytophagia</taxon>
        <taxon>Cytophagales</taxon>
        <taxon>Mangrovivirgaceae</taxon>
        <taxon>Mangrovivirga</taxon>
    </lineage>
</organism>
<reference evidence="1 2" key="1">
    <citation type="submission" date="2022-11" db="EMBL/GenBank/DDBJ databases">
        <title>The characterization of three novel Bacteroidetes species and genomic analysis of their roles in tidal elemental geochemical cycles.</title>
        <authorList>
            <person name="Ma K."/>
        </authorList>
    </citation>
    <scope>NUCLEOTIDE SEQUENCE [LARGE SCALE GENOMIC DNA]</scope>
    <source>
        <strain evidence="1 2">M17</strain>
    </source>
</reference>
<dbReference type="EMBL" id="JAPFQN010000002">
    <property type="protein sequence ID" value="MCX2742757.1"/>
    <property type="molecule type" value="Genomic_DNA"/>
</dbReference>
<dbReference type="Proteomes" id="UP001209885">
    <property type="component" value="Unassembled WGS sequence"/>
</dbReference>
<protein>
    <recommendedName>
        <fullName evidence="3">STAS/SEC14 domain-containing protein</fullName>
    </recommendedName>
</protein>
<evidence type="ECO:0008006" key="3">
    <source>
        <dbReference type="Google" id="ProtNLM"/>
    </source>
</evidence>
<evidence type="ECO:0000313" key="2">
    <source>
        <dbReference type="Proteomes" id="UP001209885"/>
    </source>
</evidence>
<accession>A0ABT3RLS2</accession>
<sequence>MKLLFEHEKADLYFNQETNSIELIWKKYQDADTYKLLFTKGIEFLKEFGATGWLSDIRKEGVVGPASSRWLQEEAIPKAIGNGLSRIAVVLDSDIFKQVYIGSINKKTENKMMNHFDSLESAREWLALSDSSVENAK</sequence>
<gene>
    <name evidence="1" type="ORF">OO013_02705</name>
</gene>
<evidence type="ECO:0000313" key="1">
    <source>
        <dbReference type="EMBL" id="MCX2742757.1"/>
    </source>
</evidence>